<reference evidence="3" key="1">
    <citation type="journal article" date="2020" name="bioRxiv">
        <title>A rank-normalized archaeal taxonomy based on genome phylogeny resolves widespread incomplete and uneven classifications.</title>
        <authorList>
            <person name="Rinke C."/>
            <person name="Chuvochina M."/>
            <person name="Mussig A.J."/>
            <person name="Chaumeil P.-A."/>
            <person name="Waite D.W."/>
            <person name="Whitman W.B."/>
            <person name="Parks D.H."/>
            <person name="Hugenholtz P."/>
        </authorList>
    </citation>
    <scope>NUCLEOTIDE SEQUENCE</scope>
    <source>
        <strain evidence="3">UBA12518</strain>
    </source>
</reference>
<feature type="region of interest" description="Disordered" evidence="1">
    <location>
        <begin position="392"/>
        <end position="419"/>
    </location>
</feature>
<comment type="caution">
    <text evidence="3">The sequence shown here is derived from an EMBL/GenBank/DDBJ whole genome shotgun (WGS) entry which is preliminary data.</text>
</comment>
<evidence type="ECO:0000256" key="2">
    <source>
        <dbReference type="SAM" id="Phobius"/>
    </source>
</evidence>
<keyword evidence="2" id="KW-0812">Transmembrane</keyword>
<evidence type="ECO:0000313" key="3">
    <source>
        <dbReference type="EMBL" id="HIH69864.1"/>
    </source>
</evidence>
<protein>
    <submittedName>
        <fullName evidence="3">PGF-pre-PGF domain-containing protein</fullName>
    </submittedName>
</protein>
<feature type="transmembrane region" description="Helical" evidence="2">
    <location>
        <begin position="421"/>
        <end position="440"/>
    </location>
</feature>
<feature type="compositionally biased region" description="Low complexity" evidence="1">
    <location>
        <begin position="219"/>
        <end position="229"/>
    </location>
</feature>
<evidence type="ECO:0000313" key="4">
    <source>
        <dbReference type="Proteomes" id="UP000600363"/>
    </source>
</evidence>
<dbReference type="RefSeq" id="WP_169736248.1">
    <property type="nucleotide sequence ID" value="NZ_DUIH01000014.1"/>
</dbReference>
<accession>A0A832RWV8</accession>
<evidence type="ECO:0000256" key="1">
    <source>
        <dbReference type="SAM" id="MobiDB-lite"/>
    </source>
</evidence>
<keyword evidence="2" id="KW-0472">Membrane</keyword>
<proteinExistence type="predicted"/>
<gene>
    <name evidence="3" type="ORF">HA299_04505</name>
</gene>
<sequence length="443" mass="47609">MGDAMLRMGVLAVLMMIALALPAGAAVNESTLTITPENPTQGDVVVMQGKANPNEDIPITITFQMDVPVSGGTFDYRLNGVEIPSPNRFTVVAEGCRRLSVSASLSFLPFPYTLTSQEEGSTQTISQGGVPSGKYNIRIFGDAIEGASTVRLKVEAWTEIRADASGSFSYSYNSAPVPAGLFDVNVGGVRRTLMLSESEFNPSSPTPTPSPSPSGGGSSSSEGIYTSGPNPTDVYVPPENIEIQVVDYILAVVKDEHITHEFSDPKLDIRSIEFDSLGYSDELMVKVQELKNTSTLVDKPAPGMTYKSFRFFVDTQYNRIKNILINFRVENSWLENNSVNASSVALYRYANGQWNSLNTTLVGQDEAYTHYTASSPGFSVFAIVAQTHTNETATSQETLPTNEVNPNPTSQSTGGSATPSMPTVGLLGLTAVIMCAYGLLRRG</sequence>
<dbReference type="Proteomes" id="UP000600363">
    <property type="component" value="Unassembled WGS sequence"/>
</dbReference>
<organism evidence="3 4">
    <name type="scientific">Methermicoccus shengliensis</name>
    <dbReference type="NCBI Taxonomy" id="660064"/>
    <lineage>
        <taxon>Archaea</taxon>
        <taxon>Methanobacteriati</taxon>
        <taxon>Methanobacteriota</taxon>
        <taxon>Stenosarchaea group</taxon>
        <taxon>Methanomicrobia</taxon>
        <taxon>Methanosarcinales</taxon>
        <taxon>Methermicoccaceae</taxon>
        <taxon>Methermicoccus</taxon>
    </lineage>
</organism>
<dbReference type="EMBL" id="DUIH01000014">
    <property type="protein sequence ID" value="HIH69864.1"/>
    <property type="molecule type" value="Genomic_DNA"/>
</dbReference>
<dbReference type="NCBIfam" id="TIGR04213">
    <property type="entry name" value="PGF_pre_PGF"/>
    <property type="match status" value="1"/>
</dbReference>
<name>A0A832RWV8_9EURY</name>
<dbReference type="AlphaFoldDB" id="A0A832RWV8"/>
<keyword evidence="2" id="KW-1133">Transmembrane helix</keyword>
<dbReference type="InterPro" id="IPR026453">
    <property type="entry name" value="PGF_pre_PGF"/>
</dbReference>
<feature type="region of interest" description="Disordered" evidence="1">
    <location>
        <begin position="198"/>
        <end position="231"/>
    </location>
</feature>